<feature type="domain" description="Response regulatory" evidence="2">
    <location>
        <begin position="2"/>
        <end position="125"/>
    </location>
</feature>
<evidence type="ECO:0000313" key="4">
    <source>
        <dbReference type="Proteomes" id="UP001157733"/>
    </source>
</evidence>
<dbReference type="EMBL" id="OX336137">
    <property type="protein sequence ID" value="CAI2717121.1"/>
    <property type="molecule type" value="Genomic_DNA"/>
</dbReference>
<evidence type="ECO:0000313" key="3">
    <source>
        <dbReference type="EMBL" id="CAI2717121.1"/>
    </source>
</evidence>
<feature type="modified residue" description="4-aspartylphosphate" evidence="1">
    <location>
        <position position="56"/>
    </location>
</feature>
<dbReference type="InterPro" id="IPR011006">
    <property type="entry name" value="CheY-like_superfamily"/>
</dbReference>
<organism evidence="3 4">
    <name type="scientific">Nitrospina watsonii</name>
    <dbReference type="NCBI Taxonomy" id="1323948"/>
    <lineage>
        <taxon>Bacteria</taxon>
        <taxon>Pseudomonadati</taxon>
        <taxon>Nitrospinota/Tectimicrobiota group</taxon>
        <taxon>Nitrospinota</taxon>
        <taxon>Nitrospinia</taxon>
        <taxon>Nitrospinales</taxon>
        <taxon>Nitrospinaceae</taxon>
        <taxon>Nitrospina</taxon>
    </lineage>
</organism>
<evidence type="ECO:0000259" key="2">
    <source>
        <dbReference type="PROSITE" id="PS50110"/>
    </source>
</evidence>
<dbReference type="RefSeq" id="WP_282010085.1">
    <property type="nucleotide sequence ID" value="NZ_OX336137.1"/>
</dbReference>
<gene>
    <name evidence="3" type="ORF">NSPWAT_0262</name>
</gene>
<dbReference type="SUPFAM" id="SSF52172">
    <property type="entry name" value="CheY-like"/>
    <property type="match status" value="1"/>
</dbReference>
<keyword evidence="4" id="KW-1185">Reference proteome</keyword>
<sequence length="131" mass="14832">MDILLIDQESEVLDLLENLIRFASPEGNGWSIQKTNKPEDAVQLALQNGFDLVVMDPRFSEKWGLPLIKTIREVRPRTTVIVLCNCGSDLCSLYCRDRYREFGVNHHVDKTKGLLGIPGMVRDCQRNAAVC</sequence>
<dbReference type="Gene3D" id="3.40.50.2300">
    <property type="match status" value="1"/>
</dbReference>
<dbReference type="PROSITE" id="PS50110">
    <property type="entry name" value="RESPONSE_REGULATORY"/>
    <property type="match status" value="1"/>
</dbReference>
<accession>A0ABM9HAG4</accession>
<keyword evidence="1" id="KW-0597">Phosphoprotein</keyword>
<dbReference type="InterPro" id="IPR001789">
    <property type="entry name" value="Sig_transdc_resp-reg_receiver"/>
</dbReference>
<protein>
    <recommendedName>
        <fullName evidence="2">Response regulatory domain-containing protein</fullName>
    </recommendedName>
</protein>
<dbReference type="CDD" id="cd00156">
    <property type="entry name" value="REC"/>
    <property type="match status" value="1"/>
</dbReference>
<proteinExistence type="predicted"/>
<name>A0ABM9HAG4_9BACT</name>
<evidence type="ECO:0000256" key="1">
    <source>
        <dbReference type="PROSITE-ProRule" id="PRU00169"/>
    </source>
</evidence>
<reference evidence="3 4" key="1">
    <citation type="submission" date="2022-09" db="EMBL/GenBank/DDBJ databases">
        <authorList>
            <person name="Kop L."/>
        </authorList>
    </citation>
    <scope>NUCLEOTIDE SEQUENCE [LARGE SCALE GENOMIC DNA]</scope>
    <source>
        <strain evidence="3 4">347</strain>
    </source>
</reference>
<dbReference type="Proteomes" id="UP001157733">
    <property type="component" value="Chromosome"/>
</dbReference>
<dbReference type="Pfam" id="PF00072">
    <property type="entry name" value="Response_reg"/>
    <property type="match status" value="1"/>
</dbReference>